<gene>
    <name evidence="1" type="ORF">DY000_02047137</name>
</gene>
<protein>
    <submittedName>
        <fullName evidence="1">Uncharacterized protein</fullName>
    </submittedName>
</protein>
<keyword evidence="2" id="KW-1185">Reference proteome</keyword>
<dbReference type="Proteomes" id="UP000266723">
    <property type="component" value="Unassembled WGS sequence"/>
</dbReference>
<reference evidence="1 2" key="1">
    <citation type="journal article" date="2020" name="BMC Genomics">
        <title>Intraspecific diversification of the crop wild relative Brassica cretica Lam. using demographic model selection.</title>
        <authorList>
            <person name="Kioukis A."/>
            <person name="Michalopoulou V.A."/>
            <person name="Briers L."/>
            <person name="Pirintsos S."/>
            <person name="Studholme D.J."/>
            <person name="Pavlidis P."/>
            <person name="Sarris P.F."/>
        </authorList>
    </citation>
    <scope>NUCLEOTIDE SEQUENCE [LARGE SCALE GENOMIC DNA]</scope>
    <source>
        <strain evidence="2">cv. PFS-1207/04</strain>
    </source>
</reference>
<accession>A0ABQ7F9F6</accession>
<evidence type="ECO:0000313" key="1">
    <source>
        <dbReference type="EMBL" id="KAF3611791.1"/>
    </source>
</evidence>
<name>A0ABQ7F9F6_BRACR</name>
<organism evidence="1 2">
    <name type="scientific">Brassica cretica</name>
    <name type="common">Mustard</name>
    <dbReference type="NCBI Taxonomy" id="69181"/>
    <lineage>
        <taxon>Eukaryota</taxon>
        <taxon>Viridiplantae</taxon>
        <taxon>Streptophyta</taxon>
        <taxon>Embryophyta</taxon>
        <taxon>Tracheophyta</taxon>
        <taxon>Spermatophyta</taxon>
        <taxon>Magnoliopsida</taxon>
        <taxon>eudicotyledons</taxon>
        <taxon>Gunneridae</taxon>
        <taxon>Pentapetalae</taxon>
        <taxon>rosids</taxon>
        <taxon>malvids</taxon>
        <taxon>Brassicales</taxon>
        <taxon>Brassicaceae</taxon>
        <taxon>Brassiceae</taxon>
        <taxon>Brassica</taxon>
    </lineage>
</organism>
<sequence>MTAAESWYASYGLIRISYVDGALEVEPCCSLTKKLLWTWLKISFIVASSSQEAFHGRLLSRELGFRLMAQER</sequence>
<proteinExistence type="predicted"/>
<dbReference type="EMBL" id="QGKV02000297">
    <property type="protein sequence ID" value="KAF3611791.1"/>
    <property type="molecule type" value="Genomic_DNA"/>
</dbReference>
<comment type="caution">
    <text evidence="1">The sequence shown here is derived from an EMBL/GenBank/DDBJ whole genome shotgun (WGS) entry which is preliminary data.</text>
</comment>
<evidence type="ECO:0000313" key="2">
    <source>
        <dbReference type="Proteomes" id="UP000266723"/>
    </source>
</evidence>